<keyword evidence="13" id="KW-1185">Reference proteome</keyword>
<dbReference type="HAMAP" id="MF_00099">
    <property type="entry name" value="CheB_chemtxs"/>
    <property type="match status" value="1"/>
</dbReference>
<dbReference type="SUPFAM" id="SSF52172">
    <property type="entry name" value="CheY-like"/>
    <property type="match status" value="1"/>
</dbReference>
<protein>
    <recommendedName>
        <fullName evidence="6">Protein-glutamate methylesterase/protein-glutamine glutaminase</fullName>
        <ecNumber evidence="6">3.1.1.61</ecNumber>
        <ecNumber evidence="6">3.5.1.44</ecNumber>
    </recommendedName>
</protein>
<evidence type="ECO:0000256" key="1">
    <source>
        <dbReference type="ARBA" id="ARBA00022490"/>
    </source>
</evidence>
<evidence type="ECO:0000256" key="7">
    <source>
        <dbReference type="PROSITE-ProRule" id="PRU00050"/>
    </source>
</evidence>
<feature type="domain" description="Response regulatory" evidence="10">
    <location>
        <begin position="7"/>
        <end position="123"/>
    </location>
</feature>
<evidence type="ECO:0000259" key="11">
    <source>
        <dbReference type="PROSITE" id="PS50122"/>
    </source>
</evidence>
<evidence type="ECO:0000313" key="12">
    <source>
        <dbReference type="EMBL" id="UXY14145.1"/>
    </source>
</evidence>
<evidence type="ECO:0000256" key="2">
    <source>
        <dbReference type="ARBA" id="ARBA00022500"/>
    </source>
</evidence>
<accession>A0ABY6DIH3</accession>
<dbReference type="PIRSF" id="PIRSF000876">
    <property type="entry name" value="RR_chemtxs_CheB"/>
    <property type="match status" value="1"/>
</dbReference>
<evidence type="ECO:0000256" key="8">
    <source>
        <dbReference type="PROSITE-ProRule" id="PRU00169"/>
    </source>
</evidence>
<comment type="catalytic activity">
    <reaction evidence="6">
        <text>L-glutaminyl-[protein] + H2O = L-glutamyl-[protein] + NH4(+)</text>
        <dbReference type="Rhea" id="RHEA:16441"/>
        <dbReference type="Rhea" id="RHEA-COMP:10207"/>
        <dbReference type="Rhea" id="RHEA-COMP:10208"/>
        <dbReference type="ChEBI" id="CHEBI:15377"/>
        <dbReference type="ChEBI" id="CHEBI:28938"/>
        <dbReference type="ChEBI" id="CHEBI:29973"/>
        <dbReference type="ChEBI" id="CHEBI:30011"/>
        <dbReference type="EC" id="3.5.1.44"/>
    </reaction>
</comment>
<dbReference type="InterPro" id="IPR001789">
    <property type="entry name" value="Sig_transdc_resp-reg_receiver"/>
</dbReference>
<dbReference type="PROSITE" id="PS50110">
    <property type="entry name" value="RESPONSE_REGULATORY"/>
    <property type="match status" value="1"/>
</dbReference>
<dbReference type="EC" id="3.5.1.44" evidence="6"/>
<comment type="similarity">
    <text evidence="6">Belongs to the CheB family.</text>
</comment>
<dbReference type="SUPFAM" id="SSF52738">
    <property type="entry name" value="Methylesterase CheB, C-terminal domain"/>
    <property type="match status" value="1"/>
</dbReference>
<dbReference type="PROSITE" id="PS50122">
    <property type="entry name" value="CHEB"/>
    <property type="match status" value="1"/>
</dbReference>
<proteinExistence type="inferred from homology"/>
<dbReference type="Gene3D" id="3.40.50.2300">
    <property type="match status" value="1"/>
</dbReference>
<dbReference type="PANTHER" id="PTHR42872">
    <property type="entry name" value="PROTEIN-GLUTAMATE METHYLESTERASE/PROTEIN-GLUTAMINE GLUTAMINASE"/>
    <property type="match status" value="1"/>
</dbReference>
<keyword evidence="1 6" id="KW-0963">Cytoplasm</keyword>
<keyword evidence="4 6" id="KW-0378">Hydrolase</keyword>
<dbReference type="InterPro" id="IPR035909">
    <property type="entry name" value="CheB_C"/>
</dbReference>
<feature type="compositionally biased region" description="Pro residues" evidence="9">
    <location>
        <begin position="142"/>
        <end position="161"/>
    </location>
</feature>
<keyword evidence="12" id="KW-0489">Methyltransferase</keyword>
<comment type="PTM">
    <text evidence="6">Phosphorylated by CheA. Phosphorylation of the N-terminal regulatory domain activates the methylesterase activity.</text>
</comment>
<keyword evidence="2 6" id="KW-0145">Chemotaxis</keyword>
<reference evidence="12" key="1">
    <citation type="submission" date="2022-10" db="EMBL/GenBank/DDBJ databases">
        <title>Chitiniphilus purpureus sp. nov., a novel chitin-degrading bacterium isolated from crawfish pond sediment.</title>
        <authorList>
            <person name="Li K."/>
        </authorList>
    </citation>
    <scope>NUCLEOTIDE SEQUENCE</scope>
    <source>
        <strain evidence="12">CD1</strain>
    </source>
</reference>
<feature type="modified residue" description="4-aspartylphosphate" evidence="6 8">
    <location>
        <position position="57"/>
    </location>
</feature>
<feature type="active site" evidence="6 7">
    <location>
        <position position="173"/>
    </location>
</feature>
<dbReference type="Pfam" id="PF01339">
    <property type="entry name" value="CheB_methylest"/>
    <property type="match status" value="1"/>
</dbReference>
<dbReference type="Gene3D" id="3.40.50.180">
    <property type="entry name" value="Methylesterase CheB, C-terminal domain"/>
    <property type="match status" value="1"/>
</dbReference>
<evidence type="ECO:0000256" key="6">
    <source>
        <dbReference type="HAMAP-Rule" id="MF_00099"/>
    </source>
</evidence>
<dbReference type="EC" id="3.1.1.61" evidence="6"/>
<dbReference type="InterPro" id="IPR008248">
    <property type="entry name" value="CheB-like"/>
</dbReference>
<dbReference type="PANTHER" id="PTHR42872:SF6">
    <property type="entry name" value="PROTEIN-GLUTAMATE METHYLESTERASE_PROTEIN-GLUTAMINE GLUTAMINASE"/>
    <property type="match status" value="1"/>
</dbReference>
<comment type="domain">
    <text evidence="6">Contains a C-terminal catalytic domain, and an N-terminal region which modulates catalytic activity.</text>
</comment>
<keyword evidence="12" id="KW-0808">Transferase</keyword>
<dbReference type="InterPro" id="IPR000673">
    <property type="entry name" value="Sig_transdc_resp-reg_Me-estase"/>
</dbReference>
<comment type="catalytic activity">
    <reaction evidence="5 6">
        <text>[protein]-L-glutamate 5-O-methyl ester + H2O = L-glutamyl-[protein] + methanol + H(+)</text>
        <dbReference type="Rhea" id="RHEA:23236"/>
        <dbReference type="Rhea" id="RHEA-COMP:10208"/>
        <dbReference type="Rhea" id="RHEA-COMP:10311"/>
        <dbReference type="ChEBI" id="CHEBI:15377"/>
        <dbReference type="ChEBI" id="CHEBI:15378"/>
        <dbReference type="ChEBI" id="CHEBI:17790"/>
        <dbReference type="ChEBI" id="CHEBI:29973"/>
        <dbReference type="ChEBI" id="CHEBI:82795"/>
        <dbReference type="EC" id="3.1.1.61"/>
    </reaction>
</comment>
<dbReference type="Proteomes" id="UP001061302">
    <property type="component" value="Chromosome"/>
</dbReference>
<dbReference type="InterPro" id="IPR011006">
    <property type="entry name" value="CheY-like_superfamily"/>
</dbReference>
<gene>
    <name evidence="6 12" type="primary">cheB</name>
    <name evidence="12" type="ORF">N8I74_12530</name>
</gene>
<keyword evidence="3 6" id="KW-0597">Phosphoprotein</keyword>
<comment type="subcellular location">
    <subcellularLocation>
        <location evidence="6">Cytoplasm</location>
    </subcellularLocation>
</comment>
<feature type="active site" evidence="6 7">
    <location>
        <position position="200"/>
    </location>
</feature>
<dbReference type="Pfam" id="PF00072">
    <property type="entry name" value="Response_reg"/>
    <property type="match status" value="1"/>
</dbReference>
<dbReference type="CDD" id="cd17541">
    <property type="entry name" value="REC_CheB-like"/>
    <property type="match status" value="1"/>
</dbReference>
<dbReference type="NCBIfam" id="NF001965">
    <property type="entry name" value="PRK00742.1"/>
    <property type="match status" value="1"/>
</dbReference>
<evidence type="ECO:0000256" key="4">
    <source>
        <dbReference type="ARBA" id="ARBA00022801"/>
    </source>
</evidence>
<dbReference type="CDD" id="cd16432">
    <property type="entry name" value="CheB_Rec"/>
    <property type="match status" value="1"/>
</dbReference>
<sequence>MAEARLRLLIVDDSALMRRELARLFEEDGGFEVLTCADGPSALEALTRFAPDVVTLDVTMPGMDGLTVLSRLMVTRPTPVVMVSAITEHGSLAALEALAMGAVDCVAKPQGSILLGLGHAGAQIVTTVRAAAHARVVRPTPRRPAPPQAPPHRLPPAPPGSNGPTGVVLIGVSTGGPRALEQILPRLPAGFPYPVVICQHMPAAFTHAFAARLDRLCALTVSEVRESCVLEPGHAYVAKGETDLMLLRRDEQLIAQPRPIDPAHYWHPAVEVLVRSALACVPASRIIGVQLTGMGYDGAAALCEVHAQGGLTIAESAESAVIFGMPQALISAGGATVVLPAGAIADQLIAWARRPAPEGKPWP</sequence>
<evidence type="ECO:0000256" key="3">
    <source>
        <dbReference type="ARBA" id="ARBA00022553"/>
    </source>
</evidence>
<dbReference type="EMBL" id="CP106753">
    <property type="protein sequence ID" value="UXY14145.1"/>
    <property type="molecule type" value="Genomic_DNA"/>
</dbReference>
<dbReference type="SMART" id="SM00448">
    <property type="entry name" value="REC"/>
    <property type="match status" value="1"/>
</dbReference>
<organism evidence="12 13">
    <name type="scientific">Chitiniphilus purpureus</name>
    <dbReference type="NCBI Taxonomy" id="2981137"/>
    <lineage>
        <taxon>Bacteria</taxon>
        <taxon>Pseudomonadati</taxon>
        <taxon>Pseudomonadota</taxon>
        <taxon>Betaproteobacteria</taxon>
        <taxon>Neisseriales</taxon>
        <taxon>Chitinibacteraceae</taxon>
        <taxon>Chitiniphilus</taxon>
    </lineage>
</organism>
<evidence type="ECO:0000256" key="5">
    <source>
        <dbReference type="ARBA" id="ARBA00048267"/>
    </source>
</evidence>
<dbReference type="GO" id="GO:0008984">
    <property type="term" value="F:protein-glutamate methylesterase activity"/>
    <property type="evidence" value="ECO:0007669"/>
    <property type="project" value="UniProtKB-EC"/>
</dbReference>
<name>A0ABY6DIH3_9NEIS</name>
<feature type="domain" description="CheB-type methylesterase" evidence="11">
    <location>
        <begin position="159"/>
        <end position="355"/>
    </location>
</feature>
<dbReference type="GO" id="GO:0008168">
    <property type="term" value="F:methyltransferase activity"/>
    <property type="evidence" value="ECO:0007669"/>
    <property type="project" value="UniProtKB-KW"/>
</dbReference>
<evidence type="ECO:0000256" key="9">
    <source>
        <dbReference type="SAM" id="MobiDB-lite"/>
    </source>
</evidence>
<dbReference type="RefSeq" id="WP_263123445.1">
    <property type="nucleotide sequence ID" value="NZ_CP106753.1"/>
</dbReference>
<evidence type="ECO:0000313" key="13">
    <source>
        <dbReference type="Proteomes" id="UP001061302"/>
    </source>
</evidence>
<feature type="region of interest" description="Disordered" evidence="9">
    <location>
        <begin position="138"/>
        <end position="164"/>
    </location>
</feature>
<comment type="function">
    <text evidence="6">Involved in chemotaxis. Part of a chemotaxis signal transduction system that modulates chemotaxis in response to various stimuli. Catalyzes the demethylation of specific methylglutamate residues introduced into the chemoreceptors (methyl-accepting chemotaxis proteins or MCP) by CheR. Also mediates the irreversible deamidation of specific glutamine residues to glutamic acid.</text>
</comment>
<feature type="active site" evidence="6 7">
    <location>
        <position position="297"/>
    </location>
</feature>
<dbReference type="GO" id="GO:0032259">
    <property type="term" value="P:methylation"/>
    <property type="evidence" value="ECO:0007669"/>
    <property type="project" value="UniProtKB-KW"/>
</dbReference>
<evidence type="ECO:0000259" key="10">
    <source>
        <dbReference type="PROSITE" id="PS50110"/>
    </source>
</evidence>